<keyword evidence="2" id="KW-1185">Reference proteome</keyword>
<gene>
    <name evidence="1" type="ORF">IBL25_12750</name>
</gene>
<name>A0ABR7R8T2_9PROT</name>
<protein>
    <submittedName>
        <fullName evidence="1">Uncharacterized protein</fullName>
    </submittedName>
</protein>
<evidence type="ECO:0000313" key="1">
    <source>
        <dbReference type="EMBL" id="MBC9177810.1"/>
    </source>
</evidence>
<sequence length="129" mass="14758">MPPSTDAPQCAFGGARPFASADEAWFWFMRALKAQRRGSWNPLSVEAVARPCEPDDVLRCLDQLYRRRQLTREDVLFLRLWGENQVAPDPQIYPSAARVWRELMVLLTWPLQRAGVVSTWHHQPAAVSA</sequence>
<comment type="caution">
    <text evidence="1">The sequence shown here is derived from an EMBL/GenBank/DDBJ whole genome shotgun (WGS) entry which is preliminary data.</text>
</comment>
<proteinExistence type="predicted"/>
<dbReference type="EMBL" id="JACTUZ010000051">
    <property type="protein sequence ID" value="MBC9177810.1"/>
    <property type="molecule type" value="Genomic_DNA"/>
</dbReference>
<organism evidence="1 2">
    <name type="scientific">Pseudoroseomonas ludipueritiae</name>
    <dbReference type="NCBI Taxonomy" id="198093"/>
    <lineage>
        <taxon>Bacteria</taxon>
        <taxon>Pseudomonadati</taxon>
        <taxon>Pseudomonadota</taxon>
        <taxon>Alphaproteobacteria</taxon>
        <taxon>Acetobacterales</taxon>
        <taxon>Acetobacteraceae</taxon>
        <taxon>Pseudoroseomonas</taxon>
    </lineage>
</organism>
<accession>A0ABR7R8T2</accession>
<evidence type="ECO:0000313" key="2">
    <source>
        <dbReference type="Proteomes" id="UP000603940"/>
    </source>
</evidence>
<reference evidence="1 2" key="1">
    <citation type="journal article" date="2009" name="Int. J. Syst. Evol. Microbiol.">
        <title>Transfer of Teichococcus ludipueritiae and Muricoccus roseus to the genus Roseomonas, as Roseomonas ludipueritiae comb. nov. and Roseomonas rosea comb. nov., respectively, and emended description of the genus Roseomonas.</title>
        <authorList>
            <person name="Sanchez-Porro C."/>
            <person name="Gallego V."/>
            <person name="Busse H.J."/>
            <person name="Kampfer P."/>
            <person name="Ventosa A."/>
        </authorList>
    </citation>
    <scope>NUCLEOTIDE SEQUENCE [LARGE SCALE GENOMIC DNA]</scope>
    <source>
        <strain evidence="1 2">DSM 14915</strain>
    </source>
</reference>
<dbReference type="Proteomes" id="UP000603940">
    <property type="component" value="Unassembled WGS sequence"/>
</dbReference>
<dbReference type="RefSeq" id="WP_187778929.1">
    <property type="nucleotide sequence ID" value="NZ_JACTUZ010000051.1"/>
</dbReference>